<dbReference type="eggNOG" id="KOG0017">
    <property type="taxonomic scope" value="Eukaryota"/>
</dbReference>
<dbReference type="Gene3D" id="3.30.420.10">
    <property type="entry name" value="Ribonuclease H-like superfamily/Ribonuclease H"/>
    <property type="match status" value="1"/>
</dbReference>
<sequence>MAASVCVDADDFYSKLEDLKEKSKSSKSNTTLYICDEFYEKAKQWLKCTTPEEEKDIALSDNDNLKIIRNKWNVDKEGRVIDAKGKYVVHKSTIHDVLSQAHKAICHRGRDETAKYLSENYSNLPKQIITLFTSICKLHQEQASLTNYCKKPVTKPIQADGFLSHLEMDLIDFRKIPCNCGRRHLWALHVEDHFSKYSWLLPLKKKESLEVAQTIEPLFWQFGFPCKLHTDRGDSLKGALMTSAQSSTYHKPEALQETLLLRDLSRGQTD</sequence>
<dbReference type="InterPro" id="IPR001584">
    <property type="entry name" value="Integrase_cat-core"/>
</dbReference>
<evidence type="ECO:0000259" key="1">
    <source>
        <dbReference type="PROSITE" id="PS50994"/>
    </source>
</evidence>
<dbReference type="Proteomes" id="UP000001593">
    <property type="component" value="Unassembled WGS sequence"/>
</dbReference>
<dbReference type="PANTHER" id="PTHR46585">
    <property type="entry name" value="INTEGRASE CORE DOMAIN CONTAINING PROTEIN"/>
    <property type="match status" value="1"/>
</dbReference>
<dbReference type="SUPFAM" id="SSF53098">
    <property type="entry name" value="Ribonuclease H-like"/>
    <property type="match status" value="1"/>
</dbReference>
<dbReference type="InParanoid" id="A7SGE3"/>
<dbReference type="GO" id="GO:0003676">
    <property type="term" value="F:nucleic acid binding"/>
    <property type="evidence" value="ECO:0007669"/>
    <property type="project" value="InterPro"/>
</dbReference>
<dbReference type="InterPro" id="IPR036397">
    <property type="entry name" value="RNaseH_sf"/>
</dbReference>
<keyword evidence="3" id="KW-1185">Reference proteome</keyword>
<gene>
    <name evidence="2" type="ORF">NEMVEDRAFT_v1g211888</name>
</gene>
<dbReference type="STRING" id="45351.A7SGE3"/>
<evidence type="ECO:0000313" key="2">
    <source>
        <dbReference type="EMBL" id="EDO37255.1"/>
    </source>
</evidence>
<organism evidence="2 3">
    <name type="scientific">Nematostella vectensis</name>
    <name type="common">Starlet sea anemone</name>
    <dbReference type="NCBI Taxonomy" id="45351"/>
    <lineage>
        <taxon>Eukaryota</taxon>
        <taxon>Metazoa</taxon>
        <taxon>Cnidaria</taxon>
        <taxon>Anthozoa</taxon>
        <taxon>Hexacorallia</taxon>
        <taxon>Actiniaria</taxon>
        <taxon>Edwardsiidae</taxon>
        <taxon>Nematostella</taxon>
    </lineage>
</organism>
<dbReference type="PhylomeDB" id="A7SGE3"/>
<dbReference type="InterPro" id="IPR012337">
    <property type="entry name" value="RNaseH-like_sf"/>
</dbReference>
<evidence type="ECO:0000313" key="3">
    <source>
        <dbReference type="Proteomes" id="UP000001593"/>
    </source>
</evidence>
<dbReference type="PANTHER" id="PTHR46585:SF3">
    <property type="entry name" value="INTEGRASE CATALYTIC DOMAIN-CONTAINING PROTEIN"/>
    <property type="match status" value="1"/>
</dbReference>
<feature type="domain" description="Integrase catalytic" evidence="1">
    <location>
        <begin position="152"/>
        <end position="270"/>
    </location>
</feature>
<name>A7SGE3_NEMVE</name>
<dbReference type="GO" id="GO:0015074">
    <property type="term" value="P:DNA integration"/>
    <property type="evidence" value="ECO:0007669"/>
    <property type="project" value="InterPro"/>
</dbReference>
<accession>A7SGE3</accession>
<protein>
    <recommendedName>
        <fullName evidence="1">Integrase catalytic domain-containing protein</fullName>
    </recommendedName>
</protein>
<dbReference type="PROSITE" id="PS50994">
    <property type="entry name" value="INTEGRASE"/>
    <property type="match status" value="1"/>
</dbReference>
<reference evidence="2 3" key="1">
    <citation type="journal article" date="2007" name="Science">
        <title>Sea anemone genome reveals ancestral eumetazoan gene repertoire and genomic organization.</title>
        <authorList>
            <person name="Putnam N.H."/>
            <person name="Srivastava M."/>
            <person name="Hellsten U."/>
            <person name="Dirks B."/>
            <person name="Chapman J."/>
            <person name="Salamov A."/>
            <person name="Terry A."/>
            <person name="Shapiro H."/>
            <person name="Lindquist E."/>
            <person name="Kapitonov V.V."/>
            <person name="Jurka J."/>
            <person name="Genikhovich G."/>
            <person name="Grigoriev I.V."/>
            <person name="Lucas S.M."/>
            <person name="Steele R.E."/>
            <person name="Finnerty J.R."/>
            <person name="Technau U."/>
            <person name="Martindale M.Q."/>
            <person name="Rokhsar D.S."/>
        </authorList>
    </citation>
    <scope>NUCLEOTIDE SEQUENCE [LARGE SCALE GENOMIC DNA]</scope>
    <source>
        <strain evidence="3">CH2 X CH6</strain>
    </source>
</reference>
<proteinExistence type="predicted"/>
<dbReference type="EMBL" id="DS469651">
    <property type="protein sequence ID" value="EDO37255.1"/>
    <property type="molecule type" value="Genomic_DNA"/>
</dbReference>
<dbReference type="HOGENOM" id="CLU_1031728_0_0_1"/>
<dbReference type="AlphaFoldDB" id="A7SGE3"/>
<dbReference type="OMA" id="FTHIDDM"/>